<protein>
    <recommendedName>
        <fullName evidence="4">Large ribosomal subunit protein eL6</fullName>
    </recommendedName>
    <alternativeName>
        <fullName evidence="5">60S ribosomal protein L6</fullName>
    </alternativeName>
</protein>
<dbReference type="FunFam" id="2.30.30.30:FF:000014">
    <property type="entry name" value="60S ribosomal protein L6"/>
    <property type="match status" value="1"/>
</dbReference>
<reference evidence="7" key="1">
    <citation type="submission" date="2020-10" db="EMBL/GenBank/DDBJ databases">
        <authorList>
            <person name="Kikuchi T."/>
        </authorList>
    </citation>
    <scope>NUCLEOTIDE SEQUENCE</scope>
    <source>
        <strain evidence="7">NKZ352</strain>
    </source>
</reference>
<dbReference type="Pfam" id="PF01159">
    <property type="entry name" value="Ribosomal_L6e"/>
    <property type="match status" value="1"/>
</dbReference>
<evidence type="ECO:0000256" key="4">
    <source>
        <dbReference type="ARBA" id="ARBA00035233"/>
    </source>
</evidence>
<organism evidence="7 8">
    <name type="scientific">Caenorhabditis auriculariae</name>
    <dbReference type="NCBI Taxonomy" id="2777116"/>
    <lineage>
        <taxon>Eukaryota</taxon>
        <taxon>Metazoa</taxon>
        <taxon>Ecdysozoa</taxon>
        <taxon>Nematoda</taxon>
        <taxon>Chromadorea</taxon>
        <taxon>Rhabditida</taxon>
        <taxon>Rhabditina</taxon>
        <taxon>Rhabditomorpha</taxon>
        <taxon>Rhabditoidea</taxon>
        <taxon>Rhabditidae</taxon>
        <taxon>Peloderinae</taxon>
        <taxon>Caenorhabditis</taxon>
    </lineage>
</organism>
<comment type="caution">
    <text evidence="7">The sequence shown here is derived from an EMBL/GenBank/DDBJ whole genome shotgun (WGS) entry which is preliminary data.</text>
</comment>
<dbReference type="GO" id="GO:0003723">
    <property type="term" value="F:RNA binding"/>
    <property type="evidence" value="ECO:0007669"/>
    <property type="project" value="TreeGrafter"/>
</dbReference>
<comment type="similarity">
    <text evidence="1">Belongs to the eukaryotic ribosomal protein eL6 family.</text>
</comment>
<sequence length="203" mass="22711">MVGKTKPTIGRNFDLSPGVLRFSTARLRLKRGQKTPLKTVTKQTEKPLALQRTGQKFKLGHSQKHSTKKAIAPGTVLIILAGRHKGKRVVFLKNLPSGLLLVTGPHKLNGCPLRRIAPAFVIKTSLKIDVAGVKVPDHINDDYFKRKSLIEYKVTEERKKDTKSIDTSILASIKKNKDHKLLMGYLATLFSLGKNQYPHNLIF</sequence>
<dbReference type="GO" id="GO:0022625">
    <property type="term" value="C:cytosolic large ribosomal subunit"/>
    <property type="evidence" value="ECO:0007669"/>
    <property type="project" value="TreeGrafter"/>
</dbReference>
<evidence type="ECO:0000256" key="5">
    <source>
        <dbReference type="ARBA" id="ARBA00035351"/>
    </source>
</evidence>
<keyword evidence="8" id="KW-1185">Reference proteome</keyword>
<dbReference type="InterPro" id="IPR008991">
    <property type="entry name" value="Translation_prot_SH3-like_sf"/>
</dbReference>
<dbReference type="GO" id="GO:0000027">
    <property type="term" value="P:ribosomal large subunit assembly"/>
    <property type="evidence" value="ECO:0007669"/>
    <property type="project" value="TreeGrafter"/>
</dbReference>
<dbReference type="EMBL" id="CAJGYM010000015">
    <property type="protein sequence ID" value="CAD6190264.1"/>
    <property type="molecule type" value="Genomic_DNA"/>
</dbReference>
<dbReference type="InterPro" id="IPR000915">
    <property type="entry name" value="60S_ribosomal_eL6"/>
</dbReference>
<name>A0A8S1H4Q6_9PELO</name>
<evidence type="ECO:0000256" key="3">
    <source>
        <dbReference type="ARBA" id="ARBA00023274"/>
    </source>
</evidence>
<comment type="subunit">
    <text evidence="6">Component of the large ribosomal subunit. May bind IPO9 with low affinity.</text>
</comment>
<evidence type="ECO:0000256" key="6">
    <source>
        <dbReference type="ARBA" id="ARBA00046388"/>
    </source>
</evidence>
<dbReference type="GO" id="GO:0002181">
    <property type="term" value="P:cytoplasmic translation"/>
    <property type="evidence" value="ECO:0007669"/>
    <property type="project" value="TreeGrafter"/>
</dbReference>
<gene>
    <name evidence="7" type="ORF">CAUJ_LOCUS6183</name>
</gene>
<dbReference type="Gene3D" id="2.30.30.30">
    <property type="match status" value="1"/>
</dbReference>
<evidence type="ECO:0000256" key="1">
    <source>
        <dbReference type="ARBA" id="ARBA00010592"/>
    </source>
</evidence>
<dbReference type="PANTHER" id="PTHR10715">
    <property type="entry name" value="60S RIBOSOMAL PROTEIN L6"/>
    <property type="match status" value="1"/>
</dbReference>
<dbReference type="InterPro" id="IPR014722">
    <property type="entry name" value="Rib_uL2_dom2"/>
</dbReference>
<dbReference type="PANTHER" id="PTHR10715:SF0">
    <property type="entry name" value="LARGE RIBOSOMAL SUBUNIT PROTEIN EL6"/>
    <property type="match status" value="1"/>
</dbReference>
<dbReference type="GO" id="GO:0003735">
    <property type="term" value="F:structural constituent of ribosome"/>
    <property type="evidence" value="ECO:0007669"/>
    <property type="project" value="InterPro"/>
</dbReference>
<dbReference type="SUPFAM" id="SSF50104">
    <property type="entry name" value="Translation proteins SH3-like domain"/>
    <property type="match status" value="1"/>
</dbReference>
<keyword evidence="3" id="KW-0687">Ribonucleoprotein</keyword>
<dbReference type="CDD" id="cd13156">
    <property type="entry name" value="KOW_RPL6"/>
    <property type="match status" value="1"/>
</dbReference>
<evidence type="ECO:0000313" key="7">
    <source>
        <dbReference type="EMBL" id="CAD6190264.1"/>
    </source>
</evidence>
<evidence type="ECO:0000256" key="2">
    <source>
        <dbReference type="ARBA" id="ARBA00022980"/>
    </source>
</evidence>
<evidence type="ECO:0000313" key="8">
    <source>
        <dbReference type="Proteomes" id="UP000835052"/>
    </source>
</evidence>
<accession>A0A8S1H4Q6</accession>
<dbReference type="OrthoDB" id="2436667at2759"/>
<keyword evidence="2" id="KW-0689">Ribosomal protein</keyword>
<dbReference type="Proteomes" id="UP000835052">
    <property type="component" value="Unassembled WGS sequence"/>
</dbReference>
<dbReference type="InterPro" id="IPR041997">
    <property type="entry name" value="Ribosomal_eL6_KOW"/>
</dbReference>
<proteinExistence type="inferred from homology"/>
<dbReference type="AlphaFoldDB" id="A0A8S1H4Q6"/>